<dbReference type="RefSeq" id="WP_088352952.1">
    <property type="nucleotide sequence ID" value="NZ_CP061813.1"/>
</dbReference>
<dbReference type="AlphaFoldDB" id="A0A7L8AIH9"/>
<keyword evidence="3" id="KW-1185">Reference proteome</keyword>
<keyword evidence="1" id="KW-0812">Transmembrane</keyword>
<evidence type="ECO:0000313" key="3">
    <source>
        <dbReference type="Proteomes" id="UP000516764"/>
    </source>
</evidence>
<dbReference type="KEGG" id="phal:H9I45_04920"/>
<sequence>MGLIGMILAAVLVAVLLAIVIVKFLPLKLRWLASLLLLFLAIFIGSQIYNGIMEPINFNKGKVKKYAKVVENLKIIRDAQVKHYEATGSYTKNKTALISFVDTAKLALTNTRTEVVKENRGGGIIVDVEKRVTDTIGYEPVLKYFKGKDYKNMFKVPGLEGKEFELEVGTVEKVPGLVVPTFLAKTPKADLLKGMNESLIKQELEAIATDQIKGEYISVGSLDEVTTGGNWPTYYDKKGEKKE</sequence>
<evidence type="ECO:0000256" key="1">
    <source>
        <dbReference type="SAM" id="Phobius"/>
    </source>
</evidence>
<name>A0A7L8AIH9_9FLAO</name>
<feature type="transmembrane region" description="Helical" evidence="1">
    <location>
        <begin position="31"/>
        <end position="52"/>
    </location>
</feature>
<accession>A0A7L8AIH9</accession>
<organism evidence="2 3">
    <name type="scientific">Polaribacter haliotis</name>
    <dbReference type="NCBI Taxonomy" id="1888915"/>
    <lineage>
        <taxon>Bacteria</taxon>
        <taxon>Pseudomonadati</taxon>
        <taxon>Bacteroidota</taxon>
        <taxon>Flavobacteriia</taxon>
        <taxon>Flavobacteriales</taxon>
        <taxon>Flavobacteriaceae</taxon>
    </lineage>
</organism>
<dbReference type="OrthoDB" id="1466422at2"/>
<dbReference type="EMBL" id="CP061813">
    <property type="protein sequence ID" value="QOD61793.1"/>
    <property type="molecule type" value="Genomic_DNA"/>
</dbReference>
<keyword evidence="1" id="KW-1133">Transmembrane helix</keyword>
<keyword evidence="1" id="KW-0472">Membrane</keyword>
<proteinExistence type="predicted"/>
<reference evidence="2 3" key="1">
    <citation type="journal article" date="2016" name="Int. J. Syst. Evol. Microbiol.">
        <title>Polaribacter haliotis sp. nov., isolated from the gut of abalone Haliotis discus hannai.</title>
        <authorList>
            <person name="Kim Y.O."/>
            <person name="Park I.S."/>
            <person name="Park S."/>
            <person name="Nam B.H."/>
            <person name="Park J.M."/>
            <person name="Kim D.G."/>
            <person name="Yoon J.H."/>
        </authorList>
    </citation>
    <scope>NUCLEOTIDE SEQUENCE [LARGE SCALE GENOMIC DNA]</scope>
    <source>
        <strain evidence="2 3">KCTC 52418</strain>
    </source>
</reference>
<feature type="transmembrane region" description="Helical" evidence="1">
    <location>
        <begin position="7"/>
        <end position="25"/>
    </location>
</feature>
<dbReference type="Proteomes" id="UP000516764">
    <property type="component" value="Chromosome"/>
</dbReference>
<gene>
    <name evidence="2" type="ORF">H9I45_04920</name>
</gene>
<evidence type="ECO:0000313" key="2">
    <source>
        <dbReference type="EMBL" id="QOD61793.1"/>
    </source>
</evidence>
<protein>
    <submittedName>
        <fullName evidence="2">Uncharacterized protein</fullName>
    </submittedName>
</protein>